<dbReference type="InterPro" id="IPR000700">
    <property type="entry name" value="PAS-assoc_C"/>
</dbReference>
<dbReference type="Pfam" id="PF08447">
    <property type="entry name" value="PAS_3"/>
    <property type="match status" value="1"/>
</dbReference>
<dbReference type="FunFam" id="1.10.287.130:FF:000004">
    <property type="entry name" value="Ethylene receptor 1"/>
    <property type="match status" value="1"/>
</dbReference>
<dbReference type="Proteomes" id="UP000488521">
    <property type="component" value="Unassembled WGS sequence"/>
</dbReference>
<dbReference type="SUPFAM" id="SSF55785">
    <property type="entry name" value="PYP-like sensor domain (PAS domain)"/>
    <property type="match status" value="2"/>
</dbReference>
<evidence type="ECO:0000256" key="12">
    <source>
        <dbReference type="ARBA" id="ARBA00023136"/>
    </source>
</evidence>
<keyword evidence="4" id="KW-0597">Phosphoprotein</keyword>
<dbReference type="InterPro" id="IPR001610">
    <property type="entry name" value="PAC"/>
</dbReference>
<gene>
    <name evidence="16" type="ORF">GAN59_21425</name>
    <name evidence="15" type="ORF">GAN75_26340</name>
</gene>
<dbReference type="PRINTS" id="PR00344">
    <property type="entry name" value="BCTRLSENSOR"/>
</dbReference>
<accession>A0A6I0S6V5</accession>
<dbReference type="SUPFAM" id="SSF55874">
    <property type="entry name" value="ATPase domain of HSP90 chaperone/DNA topoisomerase II/histidine kinase"/>
    <property type="match status" value="1"/>
</dbReference>
<comment type="subcellular location">
    <subcellularLocation>
        <location evidence="2">Membrane</location>
    </subcellularLocation>
</comment>
<protein>
    <recommendedName>
        <fullName evidence="3">histidine kinase</fullName>
        <ecNumber evidence="3">2.7.13.3</ecNumber>
    </recommendedName>
</protein>
<dbReference type="InterPro" id="IPR003594">
    <property type="entry name" value="HATPase_dom"/>
</dbReference>
<dbReference type="InterPro" id="IPR035965">
    <property type="entry name" value="PAS-like_dom_sf"/>
</dbReference>
<dbReference type="CDD" id="cd00082">
    <property type="entry name" value="HisKA"/>
    <property type="match status" value="1"/>
</dbReference>
<comment type="caution">
    <text evidence="16">The sequence shown here is derived from an EMBL/GenBank/DDBJ whole genome shotgun (WGS) entry which is preliminary data.</text>
</comment>
<dbReference type="SMART" id="SM00086">
    <property type="entry name" value="PAC"/>
    <property type="match status" value="1"/>
</dbReference>
<dbReference type="SMART" id="SM00388">
    <property type="entry name" value="HisKA"/>
    <property type="match status" value="1"/>
</dbReference>
<dbReference type="GO" id="GO:0016020">
    <property type="term" value="C:membrane"/>
    <property type="evidence" value="ECO:0007669"/>
    <property type="project" value="UniProtKB-SubCell"/>
</dbReference>
<dbReference type="EC" id="2.7.13.3" evidence="3"/>
<dbReference type="InterPro" id="IPR000014">
    <property type="entry name" value="PAS"/>
</dbReference>
<keyword evidence="12" id="KW-0472">Membrane</keyword>
<dbReference type="Pfam" id="PF00512">
    <property type="entry name" value="HisKA"/>
    <property type="match status" value="1"/>
</dbReference>
<evidence type="ECO:0000256" key="4">
    <source>
        <dbReference type="ARBA" id="ARBA00022553"/>
    </source>
</evidence>
<dbReference type="EMBL" id="WCRW01000033">
    <property type="protein sequence ID" value="KAB4450194.1"/>
    <property type="molecule type" value="Genomic_DNA"/>
</dbReference>
<dbReference type="Gene3D" id="3.30.450.20">
    <property type="entry name" value="PAS domain"/>
    <property type="match status" value="2"/>
</dbReference>
<dbReference type="PROSITE" id="PS50109">
    <property type="entry name" value="HIS_KIN"/>
    <property type="match status" value="1"/>
</dbReference>
<feature type="domain" description="Histidine kinase" evidence="13">
    <location>
        <begin position="392"/>
        <end position="601"/>
    </location>
</feature>
<evidence type="ECO:0000259" key="14">
    <source>
        <dbReference type="PROSITE" id="PS50113"/>
    </source>
</evidence>
<dbReference type="CDD" id="cd16922">
    <property type="entry name" value="HATPase_EvgS-ArcB-TorS-like"/>
    <property type="match status" value="1"/>
</dbReference>
<dbReference type="InterPro" id="IPR003661">
    <property type="entry name" value="HisK_dim/P_dom"/>
</dbReference>
<evidence type="ECO:0000256" key="5">
    <source>
        <dbReference type="ARBA" id="ARBA00022679"/>
    </source>
</evidence>
<dbReference type="GO" id="GO:0000155">
    <property type="term" value="F:phosphorelay sensor kinase activity"/>
    <property type="evidence" value="ECO:0007669"/>
    <property type="project" value="InterPro"/>
</dbReference>
<proteinExistence type="predicted"/>
<dbReference type="PROSITE" id="PS50113">
    <property type="entry name" value="PAC"/>
    <property type="match status" value="1"/>
</dbReference>
<evidence type="ECO:0000313" key="15">
    <source>
        <dbReference type="EMBL" id="KAB4450194.1"/>
    </source>
</evidence>
<dbReference type="Proteomes" id="UP000436825">
    <property type="component" value="Unassembled WGS sequence"/>
</dbReference>
<dbReference type="AlphaFoldDB" id="A0A6I0S6V5"/>
<keyword evidence="7" id="KW-0547">Nucleotide-binding</keyword>
<dbReference type="CDD" id="cd00130">
    <property type="entry name" value="PAS"/>
    <property type="match status" value="1"/>
</dbReference>
<organism evidence="16 18">
    <name type="scientific">Bacteroides thetaiotaomicron</name>
    <dbReference type="NCBI Taxonomy" id="818"/>
    <lineage>
        <taxon>Bacteria</taxon>
        <taxon>Pseudomonadati</taxon>
        <taxon>Bacteroidota</taxon>
        <taxon>Bacteroidia</taxon>
        <taxon>Bacteroidales</taxon>
        <taxon>Bacteroidaceae</taxon>
        <taxon>Bacteroides</taxon>
    </lineage>
</organism>
<dbReference type="InterPro" id="IPR004358">
    <property type="entry name" value="Sig_transdc_His_kin-like_C"/>
</dbReference>
<evidence type="ECO:0000256" key="3">
    <source>
        <dbReference type="ARBA" id="ARBA00012438"/>
    </source>
</evidence>
<keyword evidence="10" id="KW-1133">Transmembrane helix</keyword>
<dbReference type="InterPro" id="IPR036097">
    <property type="entry name" value="HisK_dim/P_sf"/>
</dbReference>
<keyword evidence="11" id="KW-0902">Two-component regulatory system</keyword>
<sequence>MGWWEADLKTESYVCSEFISRLLGIDEDGVISFEDFNKRILREDQHHTTSYSFDKLQQSIEEVYLLHTPHGEVWIRSKICFQETDEEGNTKIYGIAETQDGPHMASAYQALQNSERILHNIYKNLPVGIELYNKDGYLLDLNKKELEMFHITHKEKVIGINIFENPALPEEIKLKIRDNEEVEFTFQYDFSKIKGYYESEKTSGFINLTTRITTLYDHDRQPINYLLINVDKTENTIAYNKIQEFKNFFELVGDYAKVGYAHFDALSRNGYALSSWYKNVGEEEGTPLPEIIGIHSHFHPEDRAVMLDFLAKVVKGESTKLCRDVRIRRADGSYTWTRVNVLVRNYRPQDNVIEMLCINFDITQLKETEQMLIKAKEKAEEADRLKSAFLANMSHEIRTPLNAIVGFSSMLEEAEDQEEKHQYITIIEDNNKLLLQLISDILDLSKIEAETFDIIPERVNAKQLCNDLFQAIQMKTSPQVELRLKDNLPELTFTSDKNRLYQVLLNFVTNALKFTSEGNITIDYQIDGNEVKFSVQDTGMGIEPEKQEAIFTRFVKLNSFIPGTGLGLSICQSIVTQLGGKIGVESEPGKGSCFWFTHPIN</sequence>
<evidence type="ECO:0000256" key="6">
    <source>
        <dbReference type="ARBA" id="ARBA00022692"/>
    </source>
</evidence>
<dbReference type="GO" id="GO:0005524">
    <property type="term" value="F:ATP binding"/>
    <property type="evidence" value="ECO:0007669"/>
    <property type="project" value="UniProtKB-KW"/>
</dbReference>
<comment type="catalytic activity">
    <reaction evidence="1">
        <text>ATP + protein L-histidine = ADP + protein N-phospho-L-histidine.</text>
        <dbReference type="EC" id="2.7.13.3"/>
    </reaction>
</comment>
<dbReference type="InterPro" id="IPR013655">
    <property type="entry name" value="PAS_fold_3"/>
</dbReference>
<evidence type="ECO:0000256" key="11">
    <source>
        <dbReference type="ARBA" id="ARBA00023012"/>
    </source>
</evidence>
<evidence type="ECO:0000256" key="1">
    <source>
        <dbReference type="ARBA" id="ARBA00000085"/>
    </source>
</evidence>
<evidence type="ECO:0000313" key="18">
    <source>
        <dbReference type="Proteomes" id="UP000488521"/>
    </source>
</evidence>
<dbReference type="SUPFAM" id="SSF47384">
    <property type="entry name" value="Homodimeric domain of signal transducing histidine kinase"/>
    <property type="match status" value="1"/>
</dbReference>
<dbReference type="SMART" id="SM00387">
    <property type="entry name" value="HATPase_c"/>
    <property type="match status" value="1"/>
</dbReference>
<evidence type="ECO:0000256" key="10">
    <source>
        <dbReference type="ARBA" id="ARBA00022989"/>
    </source>
</evidence>
<evidence type="ECO:0000256" key="2">
    <source>
        <dbReference type="ARBA" id="ARBA00004370"/>
    </source>
</evidence>
<dbReference type="PANTHER" id="PTHR43711:SF31">
    <property type="entry name" value="HISTIDINE KINASE"/>
    <property type="match status" value="1"/>
</dbReference>
<keyword evidence="9" id="KW-0067">ATP-binding</keyword>
<keyword evidence="5" id="KW-0808">Transferase</keyword>
<evidence type="ECO:0000313" key="16">
    <source>
        <dbReference type="EMBL" id="KAB4469668.1"/>
    </source>
</evidence>
<feature type="domain" description="PAC" evidence="14">
    <location>
        <begin position="321"/>
        <end position="374"/>
    </location>
</feature>
<evidence type="ECO:0000313" key="17">
    <source>
        <dbReference type="Proteomes" id="UP000436825"/>
    </source>
</evidence>
<name>A0A6I0S6V5_BACT4</name>
<dbReference type="Gene3D" id="3.30.565.10">
    <property type="entry name" value="Histidine kinase-like ATPase, C-terminal domain"/>
    <property type="match status" value="1"/>
</dbReference>
<dbReference type="FunFam" id="3.30.565.10:FF:000006">
    <property type="entry name" value="Sensor histidine kinase WalK"/>
    <property type="match status" value="1"/>
</dbReference>
<dbReference type="RefSeq" id="WP_090616306.1">
    <property type="nucleotide sequence ID" value="NZ_BQNN01000001.1"/>
</dbReference>
<dbReference type="InterPro" id="IPR050736">
    <property type="entry name" value="Sensor_HK_Regulatory"/>
</dbReference>
<dbReference type="InterPro" id="IPR005467">
    <property type="entry name" value="His_kinase_dom"/>
</dbReference>
<evidence type="ECO:0000256" key="9">
    <source>
        <dbReference type="ARBA" id="ARBA00022840"/>
    </source>
</evidence>
<dbReference type="InterPro" id="IPR036890">
    <property type="entry name" value="HATPase_C_sf"/>
</dbReference>
<evidence type="ECO:0000259" key="13">
    <source>
        <dbReference type="PROSITE" id="PS50109"/>
    </source>
</evidence>
<dbReference type="PANTHER" id="PTHR43711">
    <property type="entry name" value="TWO-COMPONENT HISTIDINE KINASE"/>
    <property type="match status" value="1"/>
</dbReference>
<evidence type="ECO:0000256" key="7">
    <source>
        <dbReference type="ARBA" id="ARBA00022741"/>
    </source>
</evidence>
<dbReference type="Pfam" id="PF02518">
    <property type="entry name" value="HATPase_c"/>
    <property type="match status" value="1"/>
</dbReference>
<dbReference type="Gene3D" id="1.10.287.130">
    <property type="match status" value="1"/>
</dbReference>
<keyword evidence="8" id="KW-0418">Kinase</keyword>
<dbReference type="EMBL" id="WCRS01000022">
    <property type="protein sequence ID" value="KAB4469668.1"/>
    <property type="molecule type" value="Genomic_DNA"/>
</dbReference>
<reference evidence="17 18" key="1">
    <citation type="journal article" date="2019" name="Nat. Med.">
        <title>A library of human gut bacterial isolates paired with longitudinal multiomics data enables mechanistic microbiome research.</title>
        <authorList>
            <person name="Poyet M."/>
            <person name="Groussin M."/>
            <person name="Gibbons S.M."/>
            <person name="Avila-Pacheco J."/>
            <person name="Jiang X."/>
            <person name="Kearney S.M."/>
            <person name="Perrotta A.R."/>
            <person name="Berdy B."/>
            <person name="Zhao S."/>
            <person name="Lieberman T.D."/>
            <person name="Swanson P.K."/>
            <person name="Smith M."/>
            <person name="Roesemann S."/>
            <person name="Alexander J.E."/>
            <person name="Rich S.A."/>
            <person name="Livny J."/>
            <person name="Vlamakis H."/>
            <person name="Clish C."/>
            <person name="Bullock K."/>
            <person name="Deik A."/>
            <person name="Scott J."/>
            <person name="Pierce K.A."/>
            <person name="Xavier R.J."/>
            <person name="Alm E.J."/>
        </authorList>
    </citation>
    <scope>NUCLEOTIDE SEQUENCE [LARGE SCALE GENOMIC DNA]</scope>
    <source>
        <strain evidence="16 18">BIOML-A156</strain>
        <strain evidence="15 17">BIOML-A160</strain>
    </source>
</reference>
<evidence type="ECO:0000256" key="8">
    <source>
        <dbReference type="ARBA" id="ARBA00022777"/>
    </source>
</evidence>
<keyword evidence="6" id="KW-0812">Transmembrane</keyword>